<comment type="function">
    <text evidence="8">Component of the signal peptidase complex (SPC) which catalyzes the cleavage of N-terminal signal sequences from nascent proteins as they are translocated into the lumen of the endoplasmic reticulum. Enhances the enzymatic activity of SPC and facilitates the interactions between different components of the translocation site.</text>
</comment>
<reference evidence="11 12" key="1">
    <citation type="submission" date="2018-06" db="EMBL/GenBank/DDBJ databases">
        <title>Comparative genomics reveals the genomic features of Rhizophagus irregularis, R. cerebriforme, R. diaphanum and Gigaspora rosea, and their symbiotic lifestyle signature.</title>
        <authorList>
            <person name="Morin E."/>
            <person name="San Clemente H."/>
            <person name="Chen E.C.H."/>
            <person name="De La Providencia I."/>
            <person name="Hainaut M."/>
            <person name="Kuo A."/>
            <person name="Kohler A."/>
            <person name="Murat C."/>
            <person name="Tang N."/>
            <person name="Roy S."/>
            <person name="Loubradou J."/>
            <person name="Henrissat B."/>
            <person name="Grigoriev I.V."/>
            <person name="Corradi N."/>
            <person name="Roux C."/>
            <person name="Martin F.M."/>
        </authorList>
    </citation>
    <scope>NUCLEOTIDE SEQUENCE [LARGE SCALE GENOMIC DNA]</scope>
    <source>
        <strain evidence="11 12">DAOM 227022</strain>
    </source>
</reference>
<dbReference type="PANTHER" id="PTHR13085:SF0">
    <property type="entry name" value="SIGNAL PEPTIDASE COMPLEX SUBUNIT 2"/>
    <property type="match status" value="1"/>
</dbReference>
<feature type="compositionally biased region" description="Basic and acidic residues" evidence="9">
    <location>
        <begin position="13"/>
        <end position="26"/>
    </location>
</feature>
<evidence type="ECO:0000256" key="3">
    <source>
        <dbReference type="ARBA" id="ARBA00017057"/>
    </source>
</evidence>
<evidence type="ECO:0000256" key="8">
    <source>
        <dbReference type="ARBA" id="ARBA00045608"/>
    </source>
</evidence>
<keyword evidence="7 10" id="KW-0472">Membrane</keyword>
<dbReference type="Proteomes" id="UP000265703">
    <property type="component" value="Unassembled WGS sequence"/>
</dbReference>
<keyword evidence="6 10" id="KW-1133">Transmembrane helix</keyword>
<evidence type="ECO:0000256" key="9">
    <source>
        <dbReference type="SAM" id="MobiDB-lite"/>
    </source>
</evidence>
<gene>
    <name evidence="11" type="ORF">C1645_760135</name>
</gene>
<dbReference type="GO" id="GO:0006465">
    <property type="term" value="P:signal peptide processing"/>
    <property type="evidence" value="ECO:0007669"/>
    <property type="project" value="InterPro"/>
</dbReference>
<keyword evidence="12" id="KW-1185">Reference proteome</keyword>
<evidence type="ECO:0000256" key="6">
    <source>
        <dbReference type="ARBA" id="ARBA00022989"/>
    </source>
</evidence>
<dbReference type="STRING" id="658196.A0A397TI40"/>
<dbReference type="Pfam" id="PF06703">
    <property type="entry name" value="SPC25"/>
    <property type="match status" value="1"/>
</dbReference>
<proteinExistence type="inferred from homology"/>
<dbReference type="OrthoDB" id="29558at2759"/>
<dbReference type="InterPro" id="IPR009582">
    <property type="entry name" value="Spc2/SPCS2"/>
</dbReference>
<feature type="transmembrane region" description="Helical" evidence="10">
    <location>
        <begin position="68"/>
        <end position="86"/>
    </location>
</feature>
<dbReference type="GO" id="GO:0045047">
    <property type="term" value="P:protein targeting to ER"/>
    <property type="evidence" value="ECO:0007669"/>
    <property type="project" value="TreeGrafter"/>
</dbReference>
<dbReference type="PANTHER" id="PTHR13085">
    <property type="entry name" value="MICROSOMAL SIGNAL PEPTIDASE 25 KDA SUBUNIT"/>
    <property type="match status" value="1"/>
</dbReference>
<keyword evidence="5" id="KW-0256">Endoplasmic reticulum</keyword>
<organism evidence="11 12">
    <name type="scientific">Glomus cerebriforme</name>
    <dbReference type="NCBI Taxonomy" id="658196"/>
    <lineage>
        <taxon>Eukaryota</taxon>
        <taxon>Fungi</taxon>
        <taxon>Fungi incertae sedis</taxon>
        <taxon>Mucoromycota</taxon>
        <taxon>Glomeromycotina</taxon>
        <taxon>Glomeromycetes</taxon>
        <taxon>Glomerales</taxon>
        <taxon>Glomeraceae</taxon>
        <taxon>Glomus</taxon>
    </lineage>
</organism>
<evidence type="ECO:0000313" key="11">
    <source>
        <dbReference type="EMBL" id="RIA94504.1"/>
    </source>
</evidence>
<comment type="subcellular location">
    <subcellularLocation>
        <location evidence="1">Endoplasmic reticulum membrane</location>
        <topology evidence="1">Multi-pass membrane protein</topology>
    </subcellularLocation>
</comment>
<accession>A0A397TI40</accession>
<feature type="transmembrane region" description="Helical" evidence="10">
    <location>
        <begin position="98"/>
        <end position="119"/>
    </location>
</feature>
<keyword evidence="4 10" id="KW-0812">Transmembrane</keyword>
<evidence type="ECO:0000256" key="2">
    <source>
        <dbReference type="ARBA" id="ARBA00007324"/>
    </source>
</evidence>
<comment type="similarity">
    <text evidence="2">Belongs to the SPCS2 family.</text>
</comment>
<protein>
    <recommendedName>
        <fullName evidence="3">Signal peptidase complex subunit 2</fullName>
    </recommendedName>
</protein>
<evidence type="ECO:0000256" key="10">
    <source>
        <dbReference type="SAM" id="Phobius"/>
    </source>
</evidence>
<feature type="region of interest" description="Disordered" evidence="9">
    <location>
        <begin position="1"/>
        <end position="26"/>
    </location>
</feature>
<dbReference type="AlphaFoldDB" id="A0A397TI40"/>
<sequence length="216" mass="25142">MEEIEETPLISSTEERPPKTEKKLDEKEEPIIVNNSNLVDLKNACDDYIQKFFVNKAEFRQNNTHTDVKLVLGYLACGFALFGGYYGHITPFNEAKEMTIICIIAYFVLNTLLVLYSYIFEKEIIFVGDCMENDNKYTITIQTNTKRYSDIYNIVYEYVGKEKQDSSIKIRNSKYTFSKSFGNWFDVNGVMDIEKFETDLFEGLEIIKTGNKPHEQ</sequence>
<dbReference type="EMBL" id="QKYT01000080">
    <property type="protein sequence ID" value="RIA94504.1"/>
    <property type="molecule type" value="Genomic_DNA"/>
</dbReference>
<name>A0A397TI40_9GLOM</name>
<evidence type="ECO:0000256" key="7">
    <source>
        <dbReference type="ARBA" id="ARBA00023136"/>
    </source>
</evidence>
<evidence type="ECO:0000313" key="12">
    <source>
        <dbReference type="Proteomes" id="UP000265703"/>
    </source>
</evidence>
<evidence type="ECO:0000256" key="1">
    <source>
        <dbReference type="ARBA" id="ARBA00004477"/>
    </source>
</evidence>
<dbReference type="GO" id="GO:0005787">
    <property type="term" value="C:signal peptidase complex"/>
    <property type="evidence" value="ECO:0007669"/>
    <property type="project" value="InterPro"/>
</dbReference>
<evidence type="ECO:0000256" key="5">
    <source>
        <dbReference type="ARBA" id="ARBA00022824"/>
    </source>
</evidence>
<comment type="caution">
    <text evidence="11">The sequence shown here is derived from an EMBL/GenBank/DDBJ whole genome shotgun (WGS) entry which is preliminary data.</text>
</comment>
<evidence type="ECO:0000256" key="4">
    <source>
        <dbReference type="ARBA" id="ARBA00022692"/>
    </source>
</evidence>